<sequence length="335" mass="39078">MIIASWNCRGADRRSFPLTIKDIVNKYCINILCLLEPCISGDRADKVCRRLCFSHWIRVEASGFSGGIWVLWDNDTFDITYLSSSTQTLHCQVYDRTNNSTSLVTMVYGETTLSSRNPLWDSLRSLAINSTLPWLVLGDFNAFMSPTDKLGGAAPLWASMQQFRDCIDDTSLLEPMVHGDKFTWEKEGLKERLDWVFNNLNWLNYHPNFTVRHELKFKSDNRIVVVNSSLSSQRRSFQKTFSYQIAWTLENDFKDLTTEAWQGKNWLDGLQNFHRSALEWNDNRVGNFTSRKKKIIRRLEGIDRSRSMNLQSSPFRLEKKLWDEYHKVATQEEIT</sequence>
<dbReference type="Gene3D" id="3.60.10.10">
    <property type="entry name" value="Endonuclease/exonuclease/phosphatase"/>
    <property type="match status" value="1"/>
</dbReference>
<dbReference type="EMBL" id="JAWXYG010000010">
    <property type="protein sequence ID" value="KAK4260483.1"/>
    <property type="molecule type" value="Genomic_DNA"/>
</dbReference>
<feature type="domain" description="Endonuclease/exonuclease/phosphatase" evidence="1">
    <location>
        <begin position="4"/>
        <end position="199"/>
    </location>
</feature>
<gene>
    <name evidence="2" type="ORF">QN277_003587</name>
</gene>
<evidence type="ECO:0000313" key="3">
    <source>
        <dbReference type="Proteomes" id="UP001293593"/>
    </source>
</evidence>
<dbReference type="Pfam" id="PF03372">
    <property type="entry name" value="Exo_endo_phos"/>
    <property type="match status" value="1"/>
</dbReference>
<dbReference type="Proteomes" id="UP001293593">
    <property type="component" value="Unassembled WGS sequence"/>
</dbReference>
<dbReference type="SUPFAM" id="SSF56219">
    <property type="entry name" value="DNase I-like"/>
    <property type="match status" value="1"/>
</dbReference>
<dbReference type="InterPro" id="IPR005135">
    <property type="entry name" value="Endo/exonuclease/phosphatase"/>
</dbReference>
<proteinExistence type="predicted"/>
<evidence type="ECO:0000313" key="2">
    <source>
        <dbReference type="EMBL" id="KAK4260483.1"/>
    </source>
</evidence>
<comment type="caution">
    <text evidence="2">The sequence shown here is derived from an EMBL/GenBank/DDBJ whole genome shotgun (WGS) entry which is preliminary data.</text>
</comment>
<accession>A0AAE1MFP1</accession>
<evidence type="ECO:0000259" key="1">
    <source>
        <dbReference type="Pfam" id="PF03372"/>
    </source>
</evidence>
<dbReference type="PANTHER" id="PTHR35218">
    <property type="entry name" value="RNASE H DOMAIN-CONTAINING PROTEIN"/>
    <property type="match status" value="1"/>
</dbReference>
<name>A0AAE1MFP1_9FABA</name>
<keyword evidence="3" id="KW-1185">Reference proteome</keyword>
<reference evidence="2" key="1">
    <citation type="submission" date="2023-10" db="EMBL/GenBank/DDBJ databases">
        <title>Chromosome-level genome of the transformable northern wattle, Acacia crassicarpa.</title>
        <authorList>
            <person name="Massaro I."/>
            <person name="Sinha N.R."/>
            <person name="Poethig S."/>
            <person name="Leichty A.R."/>
        </authorList>
    </citation>
    <scope>NUCLEOTIDE SEQUENCE</scope>
    <source>
        <strain evidence="2">Acra3RX</strain>
        <tissue evidence="2">Leaf</tissue>
    </source>
</reference>
<dbReference type="InterPro" id="IPR036691">
    <property type="entry name" value="Endo/exonu/phosph_ase_sf"/>
</dbReference>
<dbReference type="AlphaFoldDB" id="A0AAE1MFP1"/>
<dbReference type="PANTHER" id="PTHR35218:SF9">
    <property type="entry name" value="ENDONUCLEASE_EXONUCLEASE_PHOSPHATASE DOMAIN-CONTAINING PROTEIN"/>
    <property type="match status" value="1"/>
</dbReference>
<organism evidence="2 3">
    <name type="scientific">Acacia crassicarpa</name>
    <name type="common">northern wattle</name>
    <dbReference type="NCBI Taxonomy" id="499986"/>
    <lineage>
        <taxon>Eukaryota</taxon>
        <taxon>Viridiplantae</taxon>
        <taxon>Streptophyta</taxon>
        <taxon>Embryophyta</taxon>
        <taxon>Tracheophyta</taxon>
        <taxon>Spermatophyta</taxon>
        <taxon>Magnoliopsida</taxon>
        <taxon>eudicotyledons</taxon>
        <taxon>Gunneridae</taxon>
        <taxon>Pentapetalae</taxon>
        <taxon>rosids</taxon>
        <taxon>fabids</taxon>
        <taxon>Fabales</taxon>
        <taxon>Fabaceae</taxon>
        <taxon>Caesalpinioideae</taxon>
        <taxon>mimosoid clade</taxon>
        <taxon>Acacieae</taxon>
        <taxon>Acacia</taxon>
    </lineage>
</organism>
<protein>
    <recommendedName>
        <fullName evidence="1">Endonuclease/exonuclease/phosphatase domain-containing protein</fullName>
    </recommendedName>
</protein>
<dbReference type="GO" id="GO:0003824">
    <property type="term" value="F:catalytic activity"/>
    <property type="evidence" value="ECO:0007669"/>
    <property type="project" value="InterPro"/>
</dbReference>